<proteinExistence type="predicted"/>
<feature type="transmembrane region" description="Helical" evidence="6">
    <location>
        <begin position="49"/>
        <end position="68"/>
    </location>
</feature>
<keyword evidence="9" id="KW-1185">Reference proteome</keyword>
<accession>A0ABP9BVH7</accession>
<evidence type="ECO:0000256" key="1">
    <source>
        <dbReference type="ARBA" id="ARBA00004651"/>
    </source>
</evidence>
<evidence type="ECO:0000256" key="4">
    <source>
        <dbReference type="ARBA" id="ARBA00022989"/>
    </source>
</evidence>
<evidence type="ECO:0000256" key="5">
    <source>
        <dbReference type="ARBA" id="ARBA00023136"/>
    </source>
</evidence>
<keyword evidence="3 6" id="KW-0812">Transmembrane</keyword>
<evidence type="ECO:0000313" key="9">
    <source>
        <dbReference type="Proteomes" id="UP001500187"/>
    </source>
</evidence>
<evidence type="ECO:0000259" key="7">
    <source>
        <dbReference type="Pfam" id="PF13396"/>
    </source>
</evidence>
<dbReference type="Pfam" id="PF13396">
    <property type="entry name" value="PLDc_N"/>
    <property type="match status" value="1"/>
</dbReference>
<reference evidence="9" key="1">
    <citation type="journal article" date="2019" name="Int. J. Syst. Evol. Microbiol.">
        <title>The Global Catalogue of Microorganisms (GCM) 10K type strain sequencing project: providing services to taxonomists for standard genome sequencing and annotation.</title>
        <authorList>
            <consortium name="The Broad Institute Genomics Platform"/>
            <consortium name="The Broad Institute Genome Sequencing Center for Infectious Disease"/>
            <person name="Wu L."/>
            <person name="Ma J."/>
        </authorList>
    </citation>
    <scope>NUCLEOTIDE SEQUENCE [LARGE SCALE GENOMIC DNA]</scope>
    <source>
        <strain evidence="9">JCM 18541</strain>
    </source>
</reference>
<dbReference type="Proteomes" id="UP001500187">
    <property type="component" value="Unassembled WGS sequence"/>
</dbReference>
<protein>
    <recommendedName>
        <fullName evidence="7">Cardiolipin synthase N-terminal domain-containing protein</fullName>
    </recommendedName>
</protein>
<feature type="transmembrane region" description="Helical" evidence="6">
    <location>
        <begin position="12"/>
        <end position="37"/>
    </location>
</feature>
<dbReference type="RefSeq" id="WP_251380415.1">
    <property type="nucleotide sequence ID" value="NZ_BAABKP010000008.1"/>
</dbReference>
<keyword evidence="2" id="KW-1003">Cell membrane</keyword>
<evidence type="ECO:0000256" key="6">
    <source>
        <dbReference type="SAM" id="Phobius"/>
    </source>
</evidence>
<feature type="domain" description="Cardiolipin synthase N-terminal" evidence="7">
    <location>
        <begin position="30"/>
        <end position="68"/>
    </location>
</feature>
<evidence type="ECO:0000313" key="8">
    <source>
        <dbReference type="EMBL" id="GAA4800923.1"/>
    </source>
</evidence>
<comment type="caution">
    <text evidence="8">The sequence shown here is derived from an EMBL/GenBank/DDBJ whole genome shotgun (WGS) entry which is preliminary data.</text>
</comment>
<gene>
    <name evidence="8" type="ORF">GCM10023352_21350</name>
</gene>
<dbReference type="EMBL" id="BAABKP010000008">
    <property type="protein sequence ID" value="GAA4800923.1"/>
    <property type="molecule type" value="Genomic_DNA"/>
</dbReference>
<dbReference type="InterPro" id="IPR027379">
    <property type="entry name" value="CLS_N"/>
</dbReference>
<organism evidence="8 9">
    <name type="scientific">Rothia endophytica</name>
    <dbReference type="NCBI Taxonomy" id="1324766"/>
    <lineage>
        <taxon>Bacteria</taxon>
        <taxon>Bacillati</taxon>
        <taxon>Actinomycetota</taxon>
        <taxon>Actinomycetes</taxon>
        <taxon>Micrococcales</taxon>
        <taxon>Micrococcaceae</taxon>
        <taxon>Rothia</taxon>
    </lineage>
</organism>
<sequence length="79" mass="8924">MTLASVTTSTDLTVFGIFFYTALFVSMGLALFCVATVHKQPHFTEMQKLKWVLFTVFVPIVGPIAYLLRLRSDKKEGLH</sequence>
<comment type="subcellular location">
    <subcellularLocation>
        <location evidence="1">Cell membrane</location>
        <topology evidence="1">Multi-pass membrane protein</topology>
    </subcellularLocation>
</comment>
<keyword evidence="4 6" id="KW-1133">Transmembrane helix</keyword>
<evidence type="ECO:0000256" key="2">
    <source>
        <dbReference type="ARBA" id="ARBA00022475"/>
    </source>
</evidence>
<name>A0ABP9BVH7_9MICC</name>
<keyword evidence="5 6" id="KW-0472">Membrane</keyword>
<evidence type="ECO:0000256" key="3">
    <source>
        <dbReference type="ARBA" id="ARBA00022692"/>
    </source>
</evidence>